<accession>A0A4Y8W9Y7</accession>
<dbReference type="AlphaFoldDB" id="A0A4Y8W9Y7"/>
<proteinExistence type="predicted"/>
<comment type="caution">
    <text evidence="3">The sequence shown here is derived from an EMBL/GenBank/DDBJ whole genome shotgun (WGS) entry which is preliminary data.</text>
</comment>
<keyword evidence="4" id="KW-1185">Reference proteome</keyword>
<dbReference type="Proteomes" id="UP000297753">
    <property type="component" value="Unassembled WGS sequence"/>
</dbReference>
<evidence type="ECO:0000313" key="4">
    <source>
        <dbReference type="Proteomes" id="UP000297753"/>
    </source>
</evidence>
<dbReference type="InterPro" id="IPR005498">
    <property type="entry name" value="T4SS_VirB10/TraB/TrbI"/>
</dbReference>
<keyword evidence="2" id="KW-0472">Membrane</keyword>
<dbReference type="EMBL" id="SATR01000074">
    <property type="protein sequence ID" value="TFH89375.1"/>
    <property type="molecule type" value="Genomic_DNA"/>
</dbReference>
<gene>
    <name evidence="3" type="ORF">ELS82_22620</name>
</gene>
<keyword evidence="2" id="KW-0812">Transmembrane</keyword>
<name>A0A4Y8W9Y7_9VIBR</name>
<keyword evidence="2" id="KW-1133">Transmembrane helix</keyword>
<evidence type="ECO:0000256" key="2">
    <source>
        <dbReference type="SAM" id="Phobius"/>
    </source>
</evidence>
<evidence type="ECO:0000313" key="3">
    <source>
        <dbReference type="EMBL" id="TFH89375.1"/>
    </source>
</evidence>
<reference evidence="3 4" key="1">
    <citation type="submission" date="2019-01" db="EMBL/GenBank/DDBJ databases">
        <title>Vibrio BEI176 sp. nov, a marine bacterium isolated from China: eastern marignal seas.</title>
        <authorList>
            <person name="Li B."/>
        </authorList>
    </citation>
    <scope>NUCLEOTIDE SEQUENCE [LARGE SCALE GENOMIC DNA]</scope>
    <source>
        <strain evidence="3 4">BEI176</strain>
    </source>
</reference>
<evidence type="ECO:0000256" key="1">
    <source>
        <dbReference type="SAM" id="Coils"/>
    </source>
</evidence>
<organism evidence="3 4">
    <name type="scientific">Vibrio ouci</name>
    <dbReference type="NCBI Taxonomy" id="2499078"/>
    <lineage>
        <taxon>Bacteria</taxon>
        <taxon>Pseudomonadati</taxon>
        <taxon>Pseudomonadota</taxon>
        <taxon>Gammaproteobacteria</taxon>
        <taxon>Vibrionales</taxon>
        <taxon>Vibrionaceae</taxon>
        <taxon>Vibrio</taxon>
    </lineage>
</organism>
<dbReference type="OrthoDB" id="15544at2"/>
<dbReference type="Pfam" id="PF03743">
    <property type="entry name" value="TrbI"/>
    <property type="match status" value="1"/>
</dbReference>
<feature type="transmembrane region" description="Helical" evidence="2">
    <location>
        <begin position="34"/>
        <end position="52"/>
    </location>
</feature>
<keyword evidence="1" id="KW-0175">Coiled coil</keyword>
<dbReference type="CDD" id="cd16430">
    <property type="entry name" value="TraB"/>
    <property type="match status" value="1"/>
</dbReference>
<dbReference type="RefSeq" id="WP_134837463.1">
    <property type="nucleotide sequence ID" value="NZ_SATR01000074.1"/>
</dbReference>
<protein>
    <submittedName>
        <fullName evidence="3">Conjugal transfer protein TraB</fullName>
    </submittedName>
</protein>
<feature type="coiled-coil region" evidence="1">
    <location>
        <begin position="87"/>
        <end position="155"/>
    </location>
</feature>
<sequence length="493" mass="54115">MFGNWKKRLFRDVDGDFEQGGEINQKTAARNGNVTIVALSALLLAAWGLYAYTRSPARIHEEPSQEPVEFGAIIEQDFVEKDNQSALTLQQNTLSGLEKQLSDLTESMQSLKENTQRQIEQAKEKTARLVEEQVREEFREKEARLEARLDELEQSQPERLTIEPLRPSQTHVPVNDSETFGQYTLPPRPIASSNDNPEIAHMQYQPSEQGLFNRNEFDSFDFFWEQEEESYHRTIDNYVPTGTFVTAVVTGGADTNAGVLGQGDTTPVVFQTIHEGILPNGEKSRLNNCTVTAAAYGEISSSRGIVRTHRLSCIQEEGRILDVAIKATAFNFGRNGIRGTTLLKNGEIVQMAGIAGILTGVGETGKALSQTTSTSALGTTSSLNQQDAALNLLGNASSSVGAKLSDYYIGLAELYHPIVEINPGAVVNIVFLEGFPLDPLMAEDYERAKAAEQQLSSQSNQILDVITNTPLNPLAKELSSEGIDVPPTPFGHQ</sequence>